<dbReference type="RefSeq" id="WP_130781737.1">
    <property type="nucleotide sequence ID" value="NZ_BIMR01000174.1"/>
</dbReference>
<dbReference type="GO" id="GO:0042597">
    <property type="term" value="C:periplasmic space"/>
    <property type="evidence" value="ECO:0007669"/>
    <property type="project" value="UniProtKB-ARBA"/>
</dbReference>
<protein>
    <submittedName>
        <fullName evidence="6">Peptide ABC transporter permease</fullName>
    </submittedName>
</protein>
<dbReference type="PROSITE" id="PS51257">
    <property type="entry name" value="PROKAR_LIPOPROTEIN"/>
    <property type="match status" value="1"/>
</dbReference>
<dbReference type="Proteomes" id="UP000289954">
    <property type="component" value="Unassembled WGS sequence"/>
</dbReference>
<name>A0A402DSP4_9CELL</name>
<dbReference type="SUPFAM" id="SSF53850">
    <property type="entry name" value="Periplasmic binding protein-like II"/>
    <property type="match status" value="1"/>
</dbReference>
<evidence type="ECO:0000256" key="1">
    <source>
        <dbReference type="ARBA" id="ARBA00005695"/>
    </source>
</evidence>
<evidence type="ECO:0000256" key="3">
    <source>
        <dbReference type="ARBA" id="ARBA00022729"/>
    </source>
</evidence>
<comment type="similarity">
    <text evidence="1">Belongs to the bacterial solute-binding protein 5 family.</text>
</comment>
<dbReference type="Pfam" id="PF00496">
    <property type="entry name" value="SBP_bac_5"/>
    <property type="match status" value="1"/>
</dbReference>
<gene>
    <name evidence="6" type="ORF">CBZ_21870</name>
</gene>
<dbReference type="InterPro" id="IPR039424">
    <property type="entry name" value="SBP_5"/>
</dbReference>
<keyword evidence="3 4" id="KW-0732">Signal</keyword>
<accession>A0A402DSP4</accession>
<dbReference type="OrthoDB" id="5240629at2"/>
<dbReference type="EMBL" id="BIMR01000174">
    <property type="protein sequence ID" value="GCE77131.1"/>
    <property type="molecule type" value="Genomic_DNA"/>
</dbReference>
<feature type="domain" description="Solute-binding protein family 5" evidence="5">
    <location>
        <begin position="95"/>
        <end position="455"/>
    </location>
</feature>
<dbReference type="InterPro" id="IPR000914">
    <property type="entry name" value="SBP_5_dom"/>
</dbReference>
<evidence type="ECO:0000256" key="2">
    <source>
        <dbReference type="ARBA" id="ARBA00022448"/>
    </source>
</evidence>
<evidence type="ECO:0000256" key="4">
    <source>
        <dbReference type="SAM" id="SignalP"/>
    </source>
</evidence>
<keyword evidence="2" id="KW-0813">Transport</keyword>
<reference evidence="6 7" key="1">
    <citation type="submission" date="2019-01" db="EMBL/GenBank/DDBJ databases">
        <title>Draft genome sequence of Cellulomonas takizawaensis strain TKZ-21.</title>
        <authorList>
            <person name="Yamamura H."/>
            <person name="Hayashi T."/>
            <person name="Hamada M."/>
            <person name="Serisawa Y."/>
            <person name="Matsuyama K."/>
            <person name="Nakagawa Y."/>
            <person name="Otoguro M."/>
            <person name="Yanagida F."/>
            <person name="Hayakawa M."/>
        </authorList>
    </citation>
    <scope>NUCLEOTIDE SEQUENCE [LARGE SCALE GENOMIC DNA]</scope>
    <source>
        <strain evidence="6 7">NBRC12680</strain>
    </source>
</reference>
<dbReference type="CDD" id="cd08492">
    <property type="entry name" value="PBP2_NikA_DppA_OppA_like_15"/>
    <property type="match status" value="1"/>
</dbReference>
<dbReference type="PANTHER" id="PTHR30290:SF9">
    <property type="entry name" value="OLIGOPEPTIDE-BINDING PROTEIN APPA"/>
    <property type="match status" value="1"/>
</dbReference>
<proteinExistence type="inferred from homology"/>
<dbReference type="AlphaFoldDB" id="A0A402DSP4"/>
<dbReference type="PIRSF" id="PIRSF002741">
    <property type="entry name" value="MppA"/>
    <property type="match status" value="1"/>
</dbReference>
<dbReference type="InterPro" id="IPR030678">
    <property type="entry name" value="Peptide/Ni-bd"/>
</dbReference>
<feature type="signal peptide" evidence="4">
    <location>
        <begin position="1"/>
        <end position="25"/>
    </location>
</feature>
<dbReference type="GO" id="GO:0015833">
    <property type="term" value="P:peptide transport"/>
    <property type="evidence" value="ECO:0007669"/>
    <property type="project" value="TreeGrafter"/>
</dbReference>
<evidence type="ECO:0000313" key="6">
    <source>
        <dbReference type="EMBL" id="GCE77131.1"/>
    </source>
</evidence>
<comment type="caution">
    <text evidence="6">The sequence shown here is derived from an EMBL/GenBank/DDBJ whole genome shotgun (WGS) entry which is preliminary data.</text>
</comment>
<sequence length="546" mass="56547">MSQSPVRARTLRVAASAVALGLVLAACSSTGTTGAEPSATASDAAPVDGGDLVFAIGNDPISINPSGIGSGNDTLYVTRQLVDSLLWQDPADGSLEPWLASAWESNADATAHTFTLRDDVTFSDGTPLTAESVKATFDDIVAAGAKSGAAPSFVGYAGTTVVDEHTVTVAFSAPNAAFPQATSTVALGVVAASTIAVPFDDRASGQGVVGTGPFVLDHYTKDTETVLTAREDYAWAPEARAGAGAPHLDSVTFQVAPEASVRTGSLTSGQVQVIGGVQPTDIAVLEQSGFPLVHRANPGITFGLTFNGASPLGSDPVVREAIGLAINPTEIRDTALVDGFAVATSVLASTTPGVADVSDHLTSDPDAAAEVLEDAGWAKGTDGIYAKDGVRLAPTLVWITNFSPNQTSVELIQSELKAVGIDVTLWSGAVPDFQAKLKAGEFDLVWGNLSRADGDVLRTQYSVAATNFYRIDDPTLEALLQEQLAAGDPAARDAVLAEAQERLVSEHWVLPVHELTTYLGLSPDVHEVQLGADSRLDQLTTTWLAD</sequence>
<dbReference type="GO" id="GO:1904680">
    <property type="term" value="F:peptide transmembrane transporter activity"/>
    <property type="evidence" value="ECO:0007669"/>
    <property type="project" value="TreeGrafter"/>
</dbReference>
<organism evidence="6 7">
    <name type="scientific">Cellulomonas biazotea</name>
    <dbReference type="NCBI Taxonomy" id="1709"/>
    <lineage>
        <taxon>Bacteria</taxon>
        <taxon>Bacillati</taxon>
        <taxon>Actinomycetota</taxon>
        <taxon>Actinomycetes</taxon>
        <taxon>Micrococcales</taxon>
        <taxon>Cellulomonadaceae</taxon>
        <taxon>Cellulomonas</taxon>
    </lineage>
</organism>
<evidence type="ECO:0000259" key="5">
    <source>
        <dbReference type="Pfam" id="PF00496"/>
    </source>
</evidence>
<keyword evidence="7" id="KW-1185">Reference proteome</keyword>
<dbReference type="Gene3D" id="3.10.105.10">
    <property type="entry name" value="Dipeptide-binding Protein, Domain 3"/>
    <property type="match status" value="1"/>
</dbReference>
<dbReference type="Gene3D" id="3.40.190.10">
    <property type="entry name" value="Periplasmic binding protein-like II"/>
    <property type="match status" value="1"/>
</dbReference>
<dbReference type="PANTHER" id="PTHR30290">
    <property type="entry name" value="PERIPLASMIC BINDING COMPONENT OF ABC TRANSPORTER"/>
    <property type="match status" value="1"/>
</dbReference>
<dbReference type="GO" id="GO:0043190">
    <property type="term" value="C:ATP-binding cassette (ABC) transporter complex"/>
    <property type="evidence" value="ECO:0007669"/>
    <property type="project" value="InterPro"/>
</dbReference>
<evidence type="ECO:0000313" key="7">
    <source>
        <dbReference type="Proteomes" id="UP000289954"/>
    </source>
</evidence>
<feature type="chain" id="PRO_5038535321" evidence="4">
    <location>
        <begin position="26"/>
        <end position="546"/>
    </location>
</feature>